<feature type="transmembrane region" description="Helical" evidence="2">
    <location>
        <begin position="924"/>
        <end position="941"/>
    </location>
</feature>
<protein>
    <recommendedName>
        <fullName evidence="3">DUF4220 domain-containing protein</fullName>
    </recommendedName>
</protein>
<feature type="transmembrane region" description="Helical" evidence="2">
    <location>
        <begin position="947"/>
        <end position="969"/>
    </location>
</feature>
<organism evidence="4 5">
    <name type="scientific">Oryza rufipogon</name>
    <name type="common">Brownbeard rice</name>
    <name type="synonym">Asian wild rice</name>
    <dbReference type="NCBI Taxonomy" id="4529"/>
    <lineage>
        <taxon>Eukaryota</taxon>
        <taxon>Viridiplantae</taxon>
        <taxon>Streptophyta</taxon>
        <taxon>Embryophyta</taxon>
        <taxon>Tracheophyta</taxon>
        <taxon>Spermatophyta</taxon>
        <taxon>Magnoliopsida</taxon>
        <taxon>Liliopsida</taxon>
        <taxon>Poales</taxon>
        <taxon>Poaceae</taxon>
        <taxon>BOP clade</taxon>
        <taxon>Oryzoideae</taxon>
        <taxon>Oryzeae</taxon>
        <taxon>Oryzinae</taxon>
        <taxon>Oryza</taxon>
    </lineage>
</organism>
<reference evidence="4" key="2">
    <citation type="submission" date="2015-06" db="UniProtKB">
        <authorList>
            <consortium name="EnsemblPlants"/>
        </authorList>
    </citation>
    <scope>IDENTIFICATION</scope>
</reference>
<keyword evidence="5" id="KW-1185">Reference proteome</keyword>
<feature type="transmembrane region" description="Helical" evidence="2">
    <location>
        <begin position="754"/>
        <end position="774"/>
    </location>
</feature>
<feature type="region of interest" description="Disordered" evidence="1">
    <location>
        <begin position="833"/>
        <end position="856"/>
    </location>
</feature>
<proteinExistence type="predicted"/>
<dbReference type="Pfam" id="PF13968">
    <property type="entry name" value="DUF4220"/>
    <property type="match status" value="1"/>
</dbReference>
<dbReference type="AlphaFoldDB" id="A0A0E0MVX3"/>
<dbReference type="eggNOG" id="ENOG502QSWW">
    <property type="taxonomic scope" value="Eukaryota"/>
</dbReference>
<dbReference type="OMA" id="NIDAHRR"/>
<dbReference type="PANTHER" id="PTHR31325">
    <property type="entry name" value="OS01G0798800 PROTEIN-RELATED"/>
    <property type="match status" value="1"/>
</dbReference>
<dbReference type="Gramene" id="ORUFI01G16070.1">
    <property type="protein sequence ID" value="ORUFI01G16070.1"/>
    <property type="gene ID" value="ORUFI01G16070"/>
</dbReference>
<feature type="transmembrane region" description="Helical" evidence="2">
    <location>
        <begin position="31"/>
        <end position="49"/>
    </location>
</feature>
<dbReference type="InterPro" id="IPR025315">
    <property type="entry name" value="DUF4220"/>
</dbReference>
<feature type="transmembrane region" description="Helical" evidence="2">
    <location>
        <begin position="99"/>
        <end position="123"/>
    </location>
</feature>
<evidence type="ECO:0000313" key="4">
    <source>
        <dbReference type="EnsemblPlants" id="ORUFI01G16070.1"/>
    </source>
</evidence>
<keyword evidence="2" id="KW-1133">Transmembrane helix</keyword>
<feature type="transmembrane region" description="Helical" evidence="2">
    <location>
        <begin position="61"/>
        <end position="79"/>
    </location>
</feature>
<feature type="compositionally biased region" description="Basic residues" evidence="1">
    <location>
        <begin position="833"/>
        <end position="842"/>
    </location>
</feature>
<feature type="transmembrane region" description="Helical" evidence="2">
    <location>
        <begin position="731"/>
        <end position="748"/>
    </location>
</feature>
<sequence>MSMSGPREACDVTGLDEFYKRMQARVWRTRGQLIFAAAVVTILVGSGVYSRRHRRHGFARFVFLGASTLYLPVVSYLVSDIGGENCGLPKDVKECKDMSAFFLEAWAILALIFGANSFVIAAADDHGGQNVHRPVAELLVRAIWTSYISVHHFRIIFPLDRVFISMSCGFVLVRIVVKLYAFLKAQRSFAHGRNPRLIAGYMDQLKQDIMSSSSSSHHAQAVNVALPLLVMGEDEQQVEEGPHGYRFRDRKGNESLVTIGKVQIMSSTDGVLSSWPPLKDLCLSFSLFKLLRRRFARCVVVEEGSEIGPNMVCTLFDSDTEPERIVSIVADELSFACDFYHSSLPVSCSVFWLFVLNILFSFAGTACCLFIAIRTIQHVVSVAQVGPMSSDPFYHQITCVLICGKNDQAKQFGSILFFMVLSFLFVIVLIFDEVWEIVSYMCSNWTKVTLICYYITKPTWQQSPRMRRLIRCVLQFRCNLLGYWSDKMGQTSLMDTNMNIGPIVRIKQLLGLPVQTKQVKIPTEVKAAIINTLKSQNWRPTDCITSLQQSHIGKSFSWACKGDGTSDVILVWHIATCIFEIRHSTEPLIADSISNKITATYLSQYCAYLLSSASELLPDDKAWSKKSYESVKKIVDPIFSGRNDKPLEYEYILLLLVEKSRSDMILNKGLTLGKQLVEGIEDEEMGWTVLAGFWSEMILYIAPSDNIDAHRRAIARGECSYSIPTTTPKKIDVRFIVVVISYATLLVIDVRFIVLAVFPFIALAFIAALCVALIRAEADNGGEPGASSSSASSAAATDREGNKNTTTTAAEEAEQLTAMSVVPYWALCVTGHGPRHGPRRHPVSPLPQRHTGRAGPDADEAQLALLRKASLVVLLAGDRARHGRQAARRERCAAALRAGASFTSIDRSSTVITVDTIKSNRNGLVVFLGAGAVAGFGYLAASMDEHGVSRCAMTSVSCVVSGLLVYYAVFMLRQWPRPPSLVWRRPSSYSSFGRMLYC</sequence>
<evidence type="ECO:0000256" key="2">
    <source>
        <dbReference type="SAM" id="Phobius"/>
    </source>
</evidence>
<keyword evidence="2" id="KW-0812">Transmembrane</keyword>
<dbReference type="InterPro" id="IPR007658">
    <property type="entry name" value="DUF594"/>
</dbReference>
<keyword evidence="2" id="KW-0472">Membrane</keyword>
<feature type="region of interest" description="Disordered" evidence="1">
    <location>
        <begin position="782"/>
        <end position="807"/>
    </location>
</feature>
<feature type="transmembrane region" description="Helical" evidence="2">
    <location>
        <begin position="412"/>
        <end position="431"/>
    </location>
</feature>
<accession>A0A0E0MVX3</accession>
<reference evidence="5" key="1">
    <citation type="submission" date="2013-06" db="EMBL/GenBank/DDBJ databases">
        <authorList>
            <person name="Zhao Q."/>
        </authorList>
    </citation>
    <scope>NUCLEOTIDE SEQUENCE</scope>
    <source>
        <strain evidence="5">cv. W1943</strain>
    </source>
</reference>
<dbReference type="Proteomes" id="UP000008022">
    <property type="component" value="Unassembled WGS sequence"/>
</dbReference>
<feature type="domain" description="DUF4220" evidence="3">
    <location>
        <begin position="66"/>
        <end position="495"/>
    </location>
</feature>
<dbReference type="HOGENOM" id="CLU_008762_0_0_1"/>
<dbReference type="Pfam" id="PF04578">
    <property type="entry name" value="DUF594"/>
    <property type="match status" value="1"/>
</dbReference>
<name>A0A0E0MVX3_ORYRU</name>
<feature type="transmembrane region" description="Helical" evidence="2">
    <location>
        <begin position="350"/>
        <end position="373"/>
    </location>
</feature>
<evidence type="ECO:0000313" key="5">
    <source>
        <dbReference type="Proteomes" id="UP000008022"/>
    </source>
</evidence>
<dbReference type="STRING" id="4529.A0A0E0MVX3"/>
<evidence type="ECO:0000256" key="1">
    <source>
        <dbReference type="SAM" id="MobiDB-lite"/>
    </source>
</evidence>
<feature type="compositionally biased region" description="Low complexity" evidence="1">
    <location>
        <begin position="786"/>
        <end position="796"/>
    </location>
</feature>
<evidence type="ECO:0000259" key="3">
    <source>
        <dbReference type="Pfam" id="PF13968"/>
    </source>
</evidence>
<dbReference type="EnsemblPlants" id="ORUFI01G16070.1">
    <property type="protein sequence ID" value="ORUFI01G16070.1"/>
    <property type="gene ID" value="ORUFI01G16070"/>
</dbReference>
<feature type="transmembrane region" description="Helical" evidence="2">
    <location>
        <begin position="162"/>
        <end position="183"/>
    </location>
</feature>